<sequence length="141" mass="14997">MAELLFTVGYEGRSAKALATRLHEAQVARVLDVRASARSARPGFSKGPLAKALGAAGLAYAHLPEAGNPFFAEAEADLAGVLERYRAHLEAHPEIVRAVREAARGERTALLCAEANPARCHRSVLAAALVADDPDLRIVHL</sequence>
<dbReference type="EMBL" id="AP025591">
    <property type="protein sequence ID" value="BDG02102.1"/>
    <property type="molecule type" value="Genomic_DNA"/>
</dbReference>
<dbReference type="PANTHER" id="PTHR39337:SF1">
    <property type="entry name" value="BLR5642 PROTEIN"/>
    <property type="match status" value="1"/>
</dbReference>
<evidence type="ECO:0000313" key="1">
    <source>
        <dbReference type="EMBL" id="BDG02102.1"/>
    </source>
</evidence>
<dbReference type="RefSeq" id="WP_248359353.1">
    <property type="nucleotide sequence ID" value="NZ_AP025591.1"/>
</dbReference>
<accession>A0ABM7WRK9</accession>
<proteinExistence type="predicted"/>
<keyword evidence="2" id="KW-1185">Reference proteome</keyword>
<dbReference type="InterPro" id="IPR007438">
    <property type="entry name" value="DUF488"/>
</dbReference>
<protein>
    <recommendedName>
        <fullName evidence="3">DUF488 domain-containing protein</fullName>
    </recommendedName>
</protein>
<dbReference type="Pfam" id="PF04343">
    <property type="entry name" value="DUF488"/>
    <property type="match status" value="1"/>
</dbReference>
<dbReference type="Proteomes" id="UP001162891">
    <property type="component" value="Chromosome"/>
</dbReference>
<reference evidence="2" key="1">
    <citation type="journal article" date="2022" name="Int. J. Syst. Evol. Microbiol.">
        <title>Anaeromyxobacter oryzae sp. nov., Anaeromyxobacter diazotrophicus sp. nov. and Anaeromyxobacter paludicola sp. nov., isolated from paddy soils.</title>
        <authorList>
            <person name="Itoh H."/>
            <person name="Xu Z."/>
            <person name="Mise K."/>
            <person name="Masuda Y."/>
            <person name="Ushijima N."/>
            <person name="Hayakawa C."/>
            <person name="Shiratori Y."/>
            <person name="Senoo K."/>
        </authorList>
    </citation>
    <scope>NUCLEOTIDE SEQUENCE [LARGE SCALE GENOMIC DNA]</scope>
    <source>
        <strain evidence="2">Red232</strain>
    </source>
</reference>
<gene>
    <name evidence="1" type="ORF">AMOR_10980</name>
</gene>
<dbReference type="PANTHER" id="PTHR39337">
    <property type="entry name" value="BLR5642 PROTEIN"/>
    <property type="match status" value="1"/>
</dbReference>
<organism evidence="1 2">
    <name type="scientific">Anaeromyxobacter oryzae</name>
    <dbReference type="NCBI Taxonomy" id="2918170"/>
    <lineage>
        <taxon>Bacteria</taxon>
        <taxon>Pseudomonadati</taxon>
        <taxon>Myxococcota</taxon>
        <taxon>Myxococcia</taxon>
        <taxon>Myxococcales</taxon>
        <taxon>Cystobacterineae</taxon>
        <taxon>Anaeromyxobacteraceae</taxon>
        <taxon>Anaeromyxobacter</taxon>
    </lineage>
</organism>
<evidence type="ECO:0008006" key="3">
    <source>
        <dbReference type="Google" id="ProtNLM"/>
    </source>
</evidence>
<evidence type="ECO:0000313" key="2">
    <source>
        <dbReference type="Proteomes" id="UP001162891"/>
    </source>
</evidence>
<name>A0ABM7WRK9_9BACT</name>